<name>A0A1Q2ZUT2_ZYGRO</name>
<comment type="caution">
    <text evidence="8">The sequence shown here is derived from an EMBL/GenBank/DDBJ whole genome shotgun (WGS) entry which is preliminary data.</text>
</comment>
<dbReference type="OMA" id="VFRLECE"/>
<sequence length="605" mass="70385">MLNNPEGRENSLECTAMDVLSSVLGVNENVLDPGENPGEVDHLQVYLEDSRDPKLQINNNLWHELEKLQEKQKHIQLTIKTTVPPLREYMERFNSQLSEFTSDLGYIRNKSTELKNMLEYNSTRLAKVSPLVNDLMIPPSVIHSILRDKINAAWQENIAFMRDKQEIYDKYKNSDATKPKDFELLYEVLSYLKTVILDRSRKFITRCIKKLRSHQPTASQRIQDTLLQVRDIFQYIVENNYSLALELRQAYAYTLRWYYKEYFGRYVRSLTILPLKNIDSQYSLSNSISNVHASKSGTSMFSNYLSYGYGKNAGPVTAESIQDYFQISKRLSILTQEDNTVMVSQIAENNTMSHYIEIGFKNLNLAVLDNCSVELEFLRNFFRINNDEDEFRGMLEQIFQPTFAKTVEYTKQLIQYTFDIFGVLMCIRIAQQLQFESKKRQLVVMEENLNNHLMLLWPKFQQLVDFQCDSLHKVPITAAVARPLNNSSHRNPLTTPLELTIQFSKFLTSLLTLACTHRAPIDERSEPLYNSIFRIRNDFETVMTKCSKKTSSPERMLAINYMFLYNTLEHQNLNLQGQADQELPAVVKETEDHFKALVEALSKVT</sequence>
<evidence type="ECO:0000256" key="1">
    <source>
        <dbReference type="ARBA" id="ARBA00004601"/>
    </source>
</evidence>
<evidence type="ECO:0008006" key="10">
    <source>
        <dbReference type="Google" id="ProtNLM"/>
    </source>
</evidence>
<dbReference type="AlphaFoldDB" id="A0A1Q2ZUT2"/>
<keyword evidence="5" id="KW-0333">Golgi apparatus</keyword>
<comment type="subcellular location">
    <subcellularLocation>
        <location evidence="1">Golgi apparatus</location>
        <location evidence="1">trans-Golgi network</location>
    </subcellularLocation>
</comment>
<dbReference type="InterPro" id="IPR007258">
    <property type="entry name" value="Vps52"/>
</dbReference>
<dbReference type="PANTHER" id="PTHR14190">
    <property type="entry name" value="SUPPRESSOR OF ACTIN MUTATIONS 2/VACUOLAR PROTEIN SORTING 52"/>
    <property type="match status" value="1"/>
</dbReference>
<keyword evidence="3" id="KW-0813">Transport</keyword>
<dbReference type="PANTHER" id="PTHR14190:SF7">
    <property type="entry name" value="VACUOLAR PROTEIN SORTING-ASSOCIATED PROTEIN 52 HOMOLOG"/>
    <property type="match status" value="1"/>
</dbReference>
<dbReference type="Pfam" id="PF20655">
    <property type="entry name" value="Vps52_C"/>
    <property type="match status" value="1"/>
</dbReference>
<dbReference type="Proteomes" id="UP000187013">
    <property type="component" value="Unassembled WGS sequence"/>
</dbReference>
<accession>A0A1Q2ZUT2</accession>
<dbReference type="InterPro" id="IPR048361">
    <property type="entry name" value="Vps52_C"/>
</dbReference>
<dbReference type="GO" id="GO:0090156">
    <property type="term" value="P:intracellular sphingolipid homeostasis"/>
    <property type="evidence" value="ECO:0007669"/>
    <property type="project" value="EnsemblFungi"/>
</dbReference>
<dbReference type="GO" id="GO:0006896">
    <property type="term" value="P:Golgi to vacuole transport"/>
    <property type="evidence" value="ECO:0007669"/>
    <property type="project" value="EnsemblFungi"/>
</dbReference>
<feature type="domain" description="Vps52 coiled-coil" evidence="6">
    <location>
        <begin position="78"/>
        <end position="236"/>
    </location>
</feature>
<gene>
    <name evidence="8" type="ORF">ZYGR_0H01010</name>
</gene>
<dbReference type="GO" id="GO:0019905">
    <property type="term" value="F:syntaxin binding"/>
    <property type="evidence" value="ECO:0007669"/>
    <property type="project" value="TreeGrafter"/>
</dbReference>
<dbReference type="GO" id="GO:0030029">
    <property type="term" value="P:actin filament-based process"/>
    <property type="evidence" value="ECO:0007669"/>
    <property type="project" value="EnsemblFungi"/>
</dbReference>
<feature type="domain" description="Vps52 C-terminal" evidence="7">
    <location>
        <begin position="254"/>
        <end position="577"/>
    </location>
</feature>
<dbReference type="GO" id="GO:0000938">
    <property type="term" value="C:GARP complex"/>
    <property type="evidence" value="ECO:0007669"/>
    <property type="project" value="EnsemblFungi"/>
</dbReference>
<dbReference type="OrthoDB" id="19482at2759"/>
<dbReference type="GO" id="GO:0042147">
    <property type="term" value="P:retrograde transport, endosome to Golgi"/>
    <property type="evidence" value="ECO:0007669"/>
    <property type="project" value="EnsemblFungi"/>
</dbReference>
<evidence type="ECO:0000259" key="7">
    <source>
        <dbReference type="Pfam" id="PF20655"/>
    </source>
</evidence>
<protein>
    <recommendedName>
        <fullName evidence="10">Vacuolar protein sorting-associated protein 52</fullName>
    </recommendedName>
</protein>
<evidence type="ECO:0000256" key="5">
    <source>
        <dbReference type="ARBA" id="ARBA00023034"/>
    </source>
</evidence>
<evidence type="ECO:0000256" key="3">
    <source>
        <dbReference type="ARBA" id="ARBA00022448"/>
    </source>
</evidence>
<keyword evidence="4" id="KW-0653">Protein transport</keyword>
<dbReference type="EMBL" id="BDGX01000008">
    <property type="protein sequence ID" value="GAV47260.1"/>
    <property type="molecule type" value="Genomic_DNA"/>
</dbReference>
<evidence type="ECO:0000313" key="8">
    <source>
        <dbReference type="EMBL" id="GAV47260.1"/>
    </source>
</evidence>
<evidence type="ECO:0000313" key="9">
    <source>
        <dbReference type="Proteomes" id="UP000187013"/>
    </source>
</evidence>
<reference evidence="8 9" key="1">
    <citation type="submission" date="2016-08" db="EMBL/GenBank/DDBJ databases">
        <title>Draft genome sequence of allopolyploid Zygosaccharomyces rouxii.</title>
        <authorList>
            <person name="Watanabe J."/>
            <person name="Uehara K."/>
            <person name="Mogi Y."/>
            <person name="Tsukioka Y."/>
        </authorList>
    </citation>
    <scope>NUCLEOTIDE SEQUENCE [LARGE SCALE GENOMIC DNA]</scope>
    <source>
        <strain evidence="8 9">NBRC 110957</strain>
    </source>
</reference>
<dbReference type="GO" id="GO:0016239">
    <property type="term" value="P:positive regulation of macroautophagy"/>
    <property type="evidence" value="ECO:0007669"/>
    <property type="project" value="EnsemblFungi"/>
</dbReference>
<evidence type="ECO:0000256" key="2">
    <source>
        <dbReference type="ARBA" id="ARBA00008180"/>
    </source>
</evidence>
<dbReference type="Pfam" id="PF04129">
    <property type="entry name" value="Vps52_CC"/>
    <property type="match status" value="1"/>
</dbReference>
<organism evidence="8 9">
    <name type="scientific">Zygosaccharomyces rouxii</name>
    <dbReference type="NCBI Taxonomy" id="4956"/>
    <lineage>
        <taxon>Eukaryota</taxon>
        <taxon>Fungi</taxon>
        <taxon>Dikarya</taxon>
        <taxon>Ascomycota</taxon>
        <taxon>Saccharomycotina</taxon>
        <taxon>Saccharomycetes</taxon>
        <taxon>Saccharomycetales</taxon>
        <taxon>Saccharomycetaceae</taxon>
        <taxon>Zygosaccharomyces</taxon>
    </lineage>
</organism>
<dbReference type="eggNOG" id="KOG1961">
    <property type="taxonomic scope" value="Eukaryota"/>
</dbReference>
<dbReference type="InterPro" id="IPR048319">
    <property type="entry name" value="Vps52_CC"/>
</dbReference>
<dbReference type="GO" id="GO:0032456">
    <property type="term" value="P:endocytic recycling"/>
    <property type="evidence" value="ECO:0007669"/>
    <property type="project" value="TreeGrafter"/>
</dbReference>
<dbReference type="GO" id="GO:0005829">
    <property type="term" value="C:cytosol"/>
    <property type="evidence" value="ECO:0007669"/>
    <property type="project" value="GOC"/>
</dbReference>
<evidence type="ECO:0000256" key="4">
    <source>
        <dbReference type="ARBA" id="ARBA00022927"/>
    </source>
</evidence>
<dbReference type="GO" id="GO:0006623">
    <property type="term" value="P:protein targeting to vacuole"/>
    <property type="evidence" value="ECO:0007669"/>
    <property type="project" value="EnsemblFungi"/>
</dbReference>
<proteinExistence type="inferred from homology"/>
<evidence type="ECO:0000259" key="6">
    <source>
        <dbReference type="Pfam" id="PF04129"/>
    </source>
</evidence>
<comment type="similarity">
    <text evidence="2">Belongs to the VPS52 family.</text>
</comment>